<protein>
    <submittedName>
        <fullName evidence="2">Uncharacterized protein</fullName>
    </submittedName>
</protein>
<accession>A0A0X1SWL1</accession>
<dbReference type="Proteomes" id="UP000063229">
    <property type="component" value="Chromosome"/>
</dbReference>
<feature type="transmembrane region" description="Helical" evidence="1">
    <location>
        <begin position="60"/>
        <end position="80"/>
    </location>
</feature>
<evidence type="ECO:0000313" key="3">
    <source>
        <dbReference type="Proteomes" id="UP000063229"/>
    </source>
</evidence>
<feature type="transmembrane region" description="Helical" evidence="1">
    <location>
        <begin position="21"/>
        <end position="48"/>
    </location>
</feature>
<keyword evidence="1" id="KW-0472">Membrane</keyword>
<evidence type="ECO:0000313" key="2">
    <source>
        <dbReference type="EMBL" id="AMB84295.1"/>
    </source>
</evidence>
<sequence>MRTIAHKVKRYRKSFSGFPASMLRSTIFYLVLTQLILTLGAVLLYLFFSIYQHSDLYHLLPLWVLLLEVFLMFGFIQLRFDLDRKRLERLNPELCRVAFRKAYSLLEREKVRRIEMLFGPRLDLRDLARELIDEWEWRRSIQIRAGQPAERRARNFFGLPSAGNFATYLAGLIAVLAAVVVTLIDKVEFYQALPEMGENFLNIFVLLTTAIVLPIAASVYPLAAILGGAKVAANNLLEALDDDYLSDTRFYGFIKELLELEERKEKQLLMKTTGRLYWCMRAGMAPIGQVSKVMRNARRSVRIEKLRRAGLCRARA</sequence>
<proteinExistence type="predicted"/>
<feature type="transmembrane region" description="Helical" evidence="1">
    <location>
        <begin position="162"/>
        <end position="184"/>
    </location>
</feature>
<dbReference type="RefSeq" id="WP_060782112.1">
    <property type="nucleotide sequence ID" value="NZ_CP014135.1"/>
</dbReference>
<dbReference type="STRING" id="46677.AWM79_02845"/>
<keyword evidence="3" id="KW-1185">Reference proteome</keyword>
<keyword evidence="1" id="KW-0812">Transmembrane</keyword>
<name>A0A0X1SWL1_PSEAA</name>
<evidence type="ECO:0000256" key="1">
    <source>
        <dbReference type="SAM" id="Phobius"/>
    </source>
</evidence>
<dbReference type="KEGG" id="pagb:AWM79_02845"/>
<gene>
    <name evidence="2" type="ORF">AWM79_02845</name>
</gene>
<keyword evidence="1" id="KW-1133">Transmembrane helix</keyword>
<dbReference type="EMBL" id="CP014135">
    <property type="protein sequence ID" value="AMB84295.1"/>
    <property type="molecule type" value="Genomic_DNA"/>
</dbReference>
<reference evidence="2 3" key="1">
    <citation type="submission" date="2016-01" db="EMBL/GenBank/DDBJ databases">
        <authorList>
            <person name="McClelland M."/>
            <person name="Jain A."/>
            <person name="Saraogi P."/>
            <person name="Mendelson R."/>
            <person name="Westerman R."/>
            <person name="SanMiguel P."/>
            <person name="Csonka L."/>
        </authorList>
    </citation>
    <scope>NUCLEOTIDE SEQUENCE [LARGE SCALE GENOMIC DNA]</scope>
    <source>
        <strain evidence="2 3">NCPPB 2472</strain>
    </source>
</reference>
<feature type="transmembrane region" description="Helical" evidence="1">
    <location>
        <begin position="204"/>
        <end position="226"/>
    </location>
</feature>
<organism evidence="2 3">
    <name type="scientific">Pseudomonas agarici</name>
    <dbReference type="NCBI Taxonomy" id="46677"/>
    <lineage>
        <taxon>Bacteria</taxon>
        <taxon>Pseudomonadati</taxon>
        <taxon>Pseudomonadota</taxon>
        <taxon>Gammaproteobacteria</taxon>
        <taxon>Pseudomonadales</taxon>
        <taxon>Pseudomonadaceae</taxon>
        <taxon>Pseudomonas</taxon>
    </lineage>
</organism>
<dbReference type="AlphaFoldDB" id="A0A0X1SWL1"/>